<evidence type="ECO:0000313" key="2">
    <source>
        <dbReference type="Proteomes" id="UP000747110"/>
    </source>
</evidence>
<gene>
    <name evidence="1" type="ORF">Vretifemale_4561</name>
</gene>
<comment type="caution">
    <text evidence="1">The sequence shown here is derived from an EMBL/GenBank/DDBJ whole genome shotgun (WGS) entry which is preliminary data.</text>
</comment>
<dbReference type="Proteomes" id="UP000747110">
    <property type="component" value="Unassembled WGS sequence"/>
</dbReference>
<sequence>MTWPALLGVLVCLASLSRANSQDGATHGPTSSQGTTPPAPLPWHCYLLQHIKTSDARTIALDRGLSRRNLRWCRGVACYSDRNEVRLNDPRHDLALTFVYQHSPKPAARPNIALTIAENLMFYGMILKFFGFALMVWASVMAHFFVGRH</sequence>
<organism evidence="1 2">
    <name type="scientific">Volvox reticuliferus</name>
    <dbReference type="NCBI Taxonomy" id="1737510"/>
    <lineage>
        <taxon>Eukaryota</taxon>
        <taxon>Viridiplantae</taxon>
        <taxon>Chlorophyta</taxon>
        <taxon>core chlorophytes</taxon>
        <taxon>Chlorophyceae</taxon>
        <taxon>CS clade</taxon>
        <taxon>Chlamydomonadales</taxon>
        <taxon>Volvocaceae</taxon>
        <taxon>Volvox</taxon>
    </lineage>
</organism>
<name>A0A8J4G2T1_9CHLO</name>
<keyword evidence="2" id="KW-1185">Reference proteome</keyword>
<protein>
    <submittedName>
        <fullName evidence="1">Uncharacterized protein</fullName>
    </submittedName>
</protein>
<proteinExistence type="predicted"/>
<reference evidence="1" key="1">
    <citation type="journal article" date="2021" name="Proc. Natl. Acad. Sci. U.S.A.">
        <title>Three genomes in the algal genus Volvox reveal the fate of a haploid sex-determining region after a transition to homothallism.</title>
        <authorList>
            <person name="Yamamoto K."/>
            <person name="Hamaji T."/>
            <person name="Kawai-Toyooka H."/>
            <person name="Matsuzaki R."/>
            <person name="Takahashi F."/>
            <person name="Nishimura Y."/>
            <person name="Kawachi M."/>
            <person name="Noguchi H."/>
            <person name="Minakuchi Y."/>
            <person name="Umen J.G."/>
            <person name="Toyoda A."/>
            <person name="Nozaki H."/>
        </authorList>
    </citation>
    <scope>NUCLEOTIDE SEQUENCE</scope>
    <source>
        <strain evidence="1">NIES-3786</strain>
    </source>
</reference>
<evidence type="ECO:0000313" key="1">
    <source>
        <dbReference type="EMBL" id="GIL74634.1"/>
    </source>
</evidence>
<accession>A0A8J4G2T1</accession>
<dbReference type="AlphaFoldDB" id="A0A8J4G2T1"/>
<dbReference type="EMBL" id="BNCP01000006">
    <property type="protein sequence ID" value="GIL74634.1"/>
    <property type="molecule type" value="Genomic_DNA"/>
</dbReference>